<dbReference type="PIRSF" id="PIRSF000447">
    <property type="entry name" value="KAS_II"/>
    <property type="match status" value="1"/>
</dbReference>
<evidence type="ECO:0000256" key="13">
    <source>
        <dbReference type="ARBA" id="ARBA00047659"/>
    </source>
</evidence>
<evidence type="ECO:0000256" key="9">
    <source>
        <dbReference type="ARBA" id="ARBA00023160"/>
    </source>
</evidence>
<keyword evidence="5 14" id="KW-0444">Lipid biosynthesis</keyword>
<name>A0ABR8UPY0_9MICC</name>
<evidence type="ECO:0000256" key="2">
    <source>
        <dbReference type="ARBA" id="ARBA00008467"/>
    </source>
</evidence>
<reference evidence="17 18" key="1">
    <citation type="submission" date="2020-08" db="EMBL/GenBank/DDBJ databases">
        <title>A Genomic Blueprint of the Chicken Gut Microbiome.</title>
        <authorList>
            <person name="Gilroy R."/>
            <person name="Ravi A."/>
            <person name="Getino M."/>
            <person name="Pursley I."/>
            <person name="Horton D.L."/>
            <person name="Alikhan N.-F."/>
            <person name="Baker D."/>
            <person name="Gharbi K."/>
            <person name="Hall N."/>
            <person name="Watson M."/>
            <person name="Adriaenssens E.M."/>
            <person name="Foster-Nyarko E."/>
            <person name="Jarju S."/>
            <person name="Secka A."/>
            <person name="Antonio M."/>
            <person name="Oren A."/>
            <person name="Chaudhuri R."/>
            <person name="La Ragione R.M."/>
            <person name="Hildebrand F."/>
            <person name="Pallen M.J."/>
        </authorList>
    </citation>
    <scope>NUCLEOTIDE SEQUENCE [LARGE SCALE GENOMIC DNA]</scope>
    <source>
        <strain evidence="17 18">Sa2CUA1</strain>
    </source>
</reference>
<dbReference type="PROSITE" id="PS52004">
    <property type="entry name" value="KS3_2"/>
    <property type="match status" value="1"/>
</dbReference>
<dbReference type="NCBIfam" id="TIGR03150">
    <property type="entry name" value="fabF"/>
    <property type="match status" value="1"/>
</dbReference>
<comment type="similarity">
    <text evidence="2 14 15">Belongs to the thiolase-like superfamily. Beta-ketoacyl-ACP synthases family.</text>
</comment>
<evidence type="ECO:0000256" key="7">
    <source>
        <dbReference type="ARBA" id="ARBA00022832"/>
    </source>
</evidence>
<dbReference type="PANTHER" id="PTHR11712">
    <property type="entry name" value="POLYKETIDE SYNTHASE-RELATED"/>
    <property type="match status" value="1"/>
</dbReference>
<dbReference type="Gene3D" id="3.40.47.10">
    <property type="match status" value="1"/>
</dbReference>
<gene>
    <name evidence="17" type="primary">fabF</name>
    <name evidence="17" type="ORF">H9639_03870</name>
</gene>
<dbReference type="InterPro" id="IPR017568">
    <property type="entry name" value="3-oxoacyl-ACP_synth-2"/>
</dbReference>
<keyword evidence="6 14" id="KW-0808">Transferase</keyword>
<organism evidence="17 18">
    <name type="scientific">Arthrobacter gallicola</name>
    <dbReference type="NCBI Taxonomy" id="2762225"/>
    <lineage>
        <taxon>Bacteria</taxon>
        <taxon>Bacillati</taxon>
        <taxon>Actinomycetota</taxon>
        <taxon>Actinomycetes</taxon>
        <taxon>Micrococcales</taxon>
        <taxon>Micrococcaceae</taxon>
        <taxon>Arthrobacter</taxon>
    </lineage>
</organism>
<evidence type="ECO:0000256" key="6">
    <source>
        <dbReference type="ARBA" id="ARBA00022679"/>
    </source>
</evidence>
<dbReference type="InterPro" id="IPR000794">
    <property type="entry name" value="Beta-ketoacyl_synthase"/>
</dbReference>
<dbReference type="NCBIfam" id="NF005589">
    <property type="entry name" value="PRK07314.1"/>
    <property type="match status" value="1"/>
</dbReference>
<evidence type="ECO:0000256" key="10">
    <source>
        <dbReference type="ARBA" id="ARBA00023315"/>
    </source>
</evidence>
<protein>
    <recommendedName>
        <fullName evidence="4 14">3-oxoacyl-[acyl-carrier-protein] synthase 2</fullName>
        <ecNumber evidence="3 14">2.3.1.179</ecNumber>
    </recommendedName>
</protein>
<comment type="catalytic activity">
    <reaction evidence="12 14">
        <text>(9Z)-hexadecenoyl-[ACP] + malonyl-[ACP] + H(+) = 3-oxo-(11Z)-octadecenoyl-[ACP] + holo-[ACP] + CO2</text>
        <dbReference type="Rhea" id="RHEA:55040"/>
        <dbReference type="Rhea" id="RHEA-COMP:9623"/>
        <dbReference type="Rhea" id="RHEA-COMP:9685"/>
        <dbReference type="Rhea" id="RHEA-COMP:10800"/>
        <dbReference type="Rhea" id="RHEA-COMP:14074"/>
        <dbReference type="ChEBI" id="CHEBI:15378"/>
        <dbReference type="ChEBI" id="CHEBI:16526"/>
        <dbReference type="ChEBI" id="CHEBI:64479"/>
        <dbReference type="ChEBI" id="CHEBI:78449"/>
        <dbReference type="ChEBI" id="CHEBI:83989"/>
        <dbReference type="ChEBI" id="CHEBI:138538"/>
        <dbReference type="EC" id="2.3.1.179"/>
    </reaction>
</comment>
<dbReference type="CDD" id="cd00834">
    <property type="entry name" value="KAS_I_II"/>
    <property type="match status" value="1"/>
</dbReference>
<dbReference type="SUPFAM" id="SSF53901">
    <property type="entry name" value="Thiolase-like"/>
    <property type="match status" value="2"/>
</dbReference>
<evidence type="ECO:0000256" key="14">
    <source>
        <dbReference type="PIRNR" id="PIRNR000447"/>
    </source>
</evidence>
<evidence type="ECO:0000256" key="15">
    <source>
        <dbReference type="RuleBase" id="RU003694"/>
    </source>
</evidence>
<dbReference type="Pfam" id="PF00109">
    <property type="entry name" value="ketoacyl-synt"/>
    <property type="match status" value="1"/>
</dbReference>
<evidence type="ECO:0000256" key="12">
    <source>
        <dbReference type="ARBA" id="ARBA00047318"/>
    </source>
</evidence>
<evidence type="ECO:0000256" key="8">
    <source>
        <dbReference type="ARBA" id="ARBA00023098"/>
    </source>
</evidence>
<dbReference type="InterPro" id="IPR014030">
    <property type="entry name" value="Ketoacyl_synth_N"/>
</dbReference>
<dbReference type="InterPro" id="IPR014031">
    <property type="entry name" value="Ketoacyl_synth_C"/>
</dbReference>
<comment type="pathway">
    <text evidence="1 14">Lipid metabolism; fatty acid biosynthesis.</text>
</comment>
<dbReference type="GO" id="GO:0004315">
    <property type="term" value="F:3-oxoacyl-[acyl-carrier-protein] synthase activity"/>
    <property type="evidence" value="ECO:0007669"/>
    <property type="project" value="UniProtKB-EC"/>
</dbReference>
<comment type="catalytic activity">
    <reaction evidence="13 14">
        <text>a fatty acyl-[ACP] + malonyl-[ACP] + H(+) = a 3-oxoacyl-[ACP] + holo-[ACP] + CO2</text>
        <dbReference type="Rhea" id="RHEA:22836"/>
        <dbReference type="Rhea" id="RHEA-COMP:9623"/>
        <dbReference type="Rhea" id="RHEA-COMP:9685"/>
        <dbReference type="Rhea" id="RHEA-COMP:9916"/>
        <dbReference type="Rhea" id="RHEA-COMP:14125"/>
        <dbReference type="ChEBI" id="CHEBI:15378"/>
        <dbReference type="ChEBI" id="CHEBI:16526"/>
        <dbReference type="ChEBI" id="CHEBI:64479"/>
        <dbReference type="ChEBI" id="CHEBI:78449"/>
        <dbReference type="ChEBI" id="CHEBI:78776"/>
        <dbReference type="ChEBI" id="CHEBI:138651"/>
    </reaction>
</comment>
<evidence type="ECO:0000256" key="3">
    <source>
        <dbReference type="ARBA" id="ARBA00012356"/>
    </source>
</evidence>
<sequence length="413" mass="43005">MARKVVITGLGATTPIGGDVPTMWKNALKGVSGARTLEDDWVEQYSLPVTFAARVSTPATDVLSRVEAKRMDPSTQFAVVASREAWADSGLAESDVDHDRLAVSFATGIGGVWTLLDAWDTLREKGPRRVLPMTVPMLMPNGPAAAVSLDLGARAGAHTPVSACASGTEALHQGLELIRSGKADIVVVGGAEAAIHPMPLASFASMQALSKRNDDPERASRPYDRDRDGFVMGEGAGALVLEAEEHAQARGARIYAELAGTAVTADAYHITAPDPEGLGATRALKAALFDARAHAEDVVHVNAHATSTPVGDKPEYTALKSALGAHVDNVAVSATKSQTGHLLGASGAVEAVMTAMAVYTRQAPATINLDNQDPEIPLDVVTSARNLPAGDIVALNNSFGFGGHNAVVALRNH</sequence>
<comment type="caution">
    <text evidence="17">The sequence shown here is derived from an EMBL/GenBank/DDBJ whole genome shotgun (WGS) entry which is preliminary data.</text>
</comment>
<comment type="function">
    <text evidence="11 14">Involved in the type II fatty acid elongation cycle. Catalyzes the elongation of a wide range of acyl-ACP by the addition of two carbons from malonyl-ACP to an acyl acceptor. Can efficiently catalyze the conversion of palmitoleoyl-ACP (cis-hexadec-9-enoyl-ACP) to cis-vaccenoyl-ACP (cis-octadec-11-enoyl-ACP), an essential step in the thermal regulation of fatty acid composition.</text>
</comment>
<dbReference type="PANTHER" id="PTHR11712:SF336">
    <property type="entry name" value="3-OXOACYL-[ACYL-CARRIER-PROTEIN] SYNTHASE, MITOCHONDRIAL"/>
    <property type="match status" value="1"/>
</dbReference>
<evidence type="ECO:0000313" key="17">
    <source>
        <dbReference type="EMBL" id="MBD7994427.1"/>
    </source>
</evidence>
<keyword evidence="9 14" id="KW-0275">Fatty acid biosynthesis</keyword>
<dbReference type="RefSeq" id="WP_191806759.1">
    <property type="nucleotide sequence ID" value="NZ_JACSQD010000001.1"/>
</dbReference>
<dbReference type="EMBL" id="JACSQD010000001">
    <property type="protein sequence ID" value="MBD7994427.1"/>
    <property type="molecule type" value="Genomic_DNA"/>
</dbReference>
<evidence type="ECO:0000256" key="5">
    <source>
        <dbReference type="ARBA" id="ARBA00022516"/>
    </source>
</evidence>
<feature type="domain" description="Ketosynthase family 3 (KS3)" evidence="16">
    <location>
        <begin position="2"/>
        <end position="412"/>
    </location>
</feature>
<dbReference type="InterPro" id="IPR020841">
    <property type="entry name" value="PKS_Beta-ketoAc_synthase_dom"/>
</dbReference>
<keyword evidence="18" id="KW-1185">Reference proteome</keyword>
<evidence type="ECO:0000259" key="16">
    <source>
        <dbReference type="PROSITE" id="PS52004"/>
    </source>
</evidence>
<dbReference type="SMART" id="SM00825">
    <property type="entry name" value="PKS_KS"/>
    <property type="match status" value="1"/>
</dbReference>
<evidence type="ECO:0000256" key="11">
    <source>
        <dbReference type="ARBA" id="ARBA00024006"/>
    </source>
</evidence>
<evidence type="ECO:0000256" key="1">
    <source>
        <dbReference type="ARBA" id="ARBA00005194"/>
    </source>
</evidence>
<keyword evidence="10 14" id="KW-0012">Acyltransferase</keyword>
<accession>A0ABR8UPY0</accession>
<dbReference type="EC" id="2.3.1.179" evidence="3 14"/>
<keyword evidence="8" id="KW-0443">Lipid metabolism</keyword>
<evidence type="ECO:0000256" key="4">
    <source>
        <dbReference type="ARBA" id="ARBA00014657"/>
    </source>
</evidence>
<dbReference type="InterPro" id="IPR016039">
    <property type="entry name" value="Thiolase-like"/>
</dbReference>
<dbReference type="Pfam" id="PF02801">
    <property type="entry name" value="Ketoacyl-synt_C"/>
    <property type="match status" value="1"/>
</dbReference>
<keyword evidence="7" id="KW-0276">Fatty acid metabolism</keyword>
<dbReference type="Proteomes" id="UP000609874">
    <property type="component" value="Unassembled WGS sequence"/>
</dbReference>
<evidence type="ECO:0000313" key="18">
    <source>
        <dbReference type="Proteomes" id="UP000609874"/>
    </source>
</evidence>
<proteinExistence type="inferred from homology"/>